<organism evidence="1 2">
    <name type="scientific">Tetrabaena socialis</name>
    <dbReference type="NCBI Taxonomy" id="47790"/>
    <lineage>
        <taxon>Eukaryota</taxon>
        <taxon>Viridiplantae</taxon>
        <taxon>Chlorophyta</taxon>
        <taxon>core chlorophytes</taxon>
        <taxon>Chlorophyceae</taxon>
        <taxon>CS clade</taxon>
        <taxon>Chlamydomonadales</taxon>
        <taxon>Tetrabaenaceae</taxon>
        <taxon>Tetrabaena</taxon>
    </lineage>
</organism>
<name>A0A2J7ZRH4_9CHLO</name>
<gene>
    <name evidence="1" type="ORF">TSOC_011149</name>
</gene>
<dbReference type="OrthoDB" id="549226at2759"/>
<keyword evidence="2" id="KW-1185">Reference proteome</keyword>
<evidence type="ECO:0000313" key="2">
    <source>
        <dbReference type="Proteomes" id="UP000236333"/>
    </source>
</evidence>
<proteinExistence type="predicted"/>
<comment type="caution">
    <text evidence="1">The sequence shown here is derived from an EMBL/GenBank/DDBJ whole genome shotgun (WGS) entry which is preliminary data.</text>
</comment>
<dbReference type="AlphaFoldDB" id="A0A2J7ZRH4"/>
<reference evidence="1 2" key="1">
    <citation type="journal article" date="2017" name="Mol. Biol. Evol.">
        <title>The 4-celled Tetrabaena socialis nuclear genome reveals the essential components for genetic control of cell number at the origin of multicellularity in the volvocine lineage.</title>
        <authorList>
            <person name="Featherston J."/>
            <person name="Arakaki Y."/>
            <person name="Hanschen E.R."/>
            <person name="Ferris P.J."/>
            <person name="Michod R.E."/>
            <person name="Olson B.J.S.C."/>
            <person name="Nozaki H."/>
            <person name="Durand P.M."/>
        </authorList>
    </citation>
    <scope>NUCLEOTIDE SEQUENCE [LARGE SCALE GENOMIC DNA]</scope>
    <source>
        <strain evidence="1 2">NIES-571</strain>
    </source>
</reference>
<accession>A0A2J7ZRH4</accession>
<protein>
    <submittedName>
        <fullName evidence="1">Putative transcription-associated protein 1</fullName>
    </submittedName>
</protein>
<dbReference type="Proteomes" id="UP000236333">
    <property type="component" value="Unassembled WGS sequence"/>
</dbReference>
<dbReference type="EMBL" id="PGGS01000586">
    <property type="protein sequence ID" value="PNH02856.1"/>
    <property type="molecule type" value="Genomic_DNA"/>
</dbReference>
<sequence length="275" mass="30001">MSWVRRPELPARTETFDCRQAMGRLPMYLPFISRSALAKSLPSTKLTKPYPLLFLGGPRIIGAVARGHGSGGVEGSSLQALPHKHCPCRPVEERVKVAAELKEGIEIVLTPEYTSFLSTFFKPFCDILRTVPPQPSDTPEHKLRNTVLDILTRLPQNEAIRGHITELYDVCLNVTQTDNQDNGLPAIKLLLDLQKAYRGFLEAQGGLLAQFIIKCFTDFPATVAELLDPGPEGGEPTFAKTCSQAIPSSKSFKVIAEQPFVAAPARGSAATGLYG</sequence>
<evidence type="ECO:0000313" key="1">
    <source>
        <dbReference type="EMBL" id="PNH02856.1"/>
    </source>
</evidence>